<dbReference type="EMBL" id="KQ435840">
    <property type="protein sequence ID" value="KOX71357.1"/>
    <property type="molecule type" value="Genomic_DNA"/>
</dbReference>
<keyword evidence="2" id="KW-0472">Membrane</keyword>
<feature type="compositionally biased region" description="Gly residues" evidence="1">
    <location>
        <begin position="103"/>
        <end position="113"/>
    </location>
</feature>
<feature type="transmembrane region" description="Helical" evidence="2">
    <location>
        <begin position="211"/>
        <end position="234"/>
    </location>
</feature>
<reference evidence="3 4" key="1">
    <citation type="submission" date="2015-07" db="EMBL/GenBank/DDBJ databases">
        <title>The genome of Melipona quadrifasciata.</title>
        <authorList>
            <person name="Pan H."/>
            <person name="Kapheim K."/>
        </authorList>
    </citation>
    <scope>NUCLEOTIDE SEQUENCE [LARGE SCALE GENOMIC DNA]</scope>
    <source>
        <strain evidence="3">0111107301</strain>
        <tissue evidence="3">Whole body</tissue>
    </source>
</reference>
<dbReference type="Proteomes" id="UP000053105">
    <property type="component" value="Unassembled WGS sequence"/>
</dbReference>
<gene>
    <name evidence="3" type="ORF">WN51_01630</name>
</gene>
<accession>A0A0M8ZUQ7</accession>
<dbReference type="AlphaFoldDB" id="A0A0M8ZUQ7"/>
<feature type="region of interest" description="Disordered" evidence="1">
    <location>
        <begin position="88"/>
        <end position="120"/>
    </location>
</feature>
<feature type="region of interest" description="Disordered" evidence="1">
    <location>
        <begin position="324"/>
        <end position="357"/>
    </location>
</feature>
<name>A0A0M8ZUQ7_9HYME</name>
<keyword evidence="2" id="KW-1133">Transmembrane helix</keyword>
<keyword evidence="2" id="KW-0812">Transmembrane</keyword>
<feature type="compositionally biased region" description="Basic and acidic residues" evidence="1">
    <location>
        <begin position="88"/>
        <end position="99"/>
    </location>
</feature>
<evidence type="ECO:0000256" key="1">
    <source>
        <dbReference type="SAM" id="MobiDB-lite"/>
    </source>
</evidence>
<keyword evidence="4" id="KW-1185">Reference proteome</keyword>
<evidence type="ECO:0000313" key="3">
    <source>
        <dbReference type="EMBL" id="KOX71357.1"/>
    </source>
</evidence>
<organism evidence="3 4">
    <name type="scientific">Melipona quadrifasciata</name>
    <dbReference type="NCBI Taxonomy" id="166423"/>
    <lineage>
        <taxon>Eukaryota</taxon>
        <taxon>Metazoa</taxon>
        <taxon>Ecdysozoa</taxon>
        <taxon>Arthropoda</taxon>
        <taxon>Hexapoda</taxon>
        <taxon>Insecta</taxon>
        <taxon>Pterygota</taxon>
        <taxon>Neoptera</taxon>
        <taxon>Endopterygota</taxon>
        <taxon>Hymenoptera</taxon>
        <taxon>Apocrita</taxon>
        <taxon>Aculeata</taxon>
        <taxon>Apoidea</taxon>
        <taxon>Anthophila</taxon>
        <taxon>Apidae</taxon>
        <taxon>Melipona</taxon>
    </lineage>
</organism>
<protein>
    <submittedName>
        <fullName evidence="3">Uncharacterized protein</fullName>
    </submittedName>
</protein>
<evidence type="ECO:0000313" key="4">
    <source>
        <dbReference type="Proteomes" id="UP000053105"/>
    </source>
</evidence>
<evidence type="ECO:0000256" key="2">
    <source>
        <dbReference type="SAM" id="Phobius"/>
    </source>
</evidence>
<sequence>MLFTAIQSRYFIVVARWTGAKSSARVVDARYPVEPVFVDPPRIENPSTFSPFLLRRAPTAVTVLLRVARCRVKNNTLPDIYSNSEGVRGREIFEKEQPQPRRGGSGGGGGSGGRSIQQIGDNRKNTKCHFDKFKSPKKNVIYLIRRTLLTSTTDSEFLCIYGKFKDTKNAPSENNMRVYTLTGYRKKNTEKPINPYFQIKNNKKFKKRIDLIYIALCCTIVIVNMAPFLTSFVFHAQILAVYSRFNAKLTTSQFICEEFSKLHNLDMESGLSAGILSLMPILKYIYFLHEFFISPTLQKHIYSVKTELANRRDTFSPSDAWREQSYNVGNRPMDPGVSSRRARKHTQTQRYDEDNEERSFEGITYKMTRELASYVYRIIANNTRLIYPVQLDSYETDERFLSNETRKTGQKKVTQTLHRDIRQSSGWTKANQGDRNGIKRRIEPMETTTLGDSYPNFGNFEAVRNFLRQKNRPRSINSQLTRENFNTTTTRNANKIQQNHHEETEALNLRPMIPSKGFTFVMNRIQRKEKKKILTSKFKVKTGSLHQIEDVEFIYNNHGQTSLSTAVRRKDSDLETTKHDFSITCLSSIVKLEVFTSFSHPSSIDHLEN</sequence>
<proteinExistence type="predicted"/>